<dbReference type="GO" id="GO:0005737">
    <property type="term" value="C:cytoplasm"/>
    <property type="evidence" value="ECO:0007669"/>
    <property type="project" value="UniProtKB-SubCell"/>
</dbReference>
<feature type="binding site" evidence="5 6">
    <location>
        <position position="220"/>
    </location>
    <ligand>
        <name>Zn(2+)</name>
        <dbReference type="ChEBI" id="CHEBI:29105"/>
    </ligand>
</feature>
<dbReference type="PATRIC" id="fig|1121353.3.peg.110"/>
<feature type="binding site" evidence="5 6">
    <location>
        <position position="223"/>
    </location>
    <ligand>
        <name>Zn(2+)</name>
        <dbReference type="ChEBI" id="CHEBI:29105"/>
    </ligand>
</feature>
<dbReference type="PANTHER" id="PTHR11085">
    <property type="entry name" value="NAD-DEPENDENT PROTEIN DEACYLASE SIRTUIN-5, MITOCHONDRIAL-RELATED"/>
    <property type="match status" value="1"/>
</dbReference>
<keyword evidence="2 5" id="KW-0479">Metal-binding</keyword>
<keyword evidence="5" id="KW-0963">Cytoplasm</keyword>
<protein>
    <recommendedName>
        <fullName evidence="5">NAD-dependent protein deacetylase</fullName>
        <ecNumber evidence="5">2.3.1.286</ecNumber>
    </recommendedName>
    <alternativeName>
        <fullName evidence="5">Regulatory protein SIR2 homolog</fullName>
    </alternativeName>
</protein>
<reference evidence="8 9" key="1">
    <citation type="submission" date="2013-02" db="EMBL/GenBank/DDBJ databases">
        <title>The complete genome sequence of Corynebacterium callunae DSM 20147.</title>
        <authorList>
            <person name="Ruckert C."/>
            <person name="Albersmeier A."/>
            <person name="Kalinowski J."/>
        </authorList>
    </citation>
    <scope>NUCLEOTIDE SEQUENCE [LARGE SCALE GENOMIC DNA]</scope>
    <source>
        <strain evidence="8 9">DSM 20147</strain>
    </source>
</reference>
<comment type="similarity">
    <text evidence="5">Belongs to the sirtuin family. Class II subfamily.</text>
</comment>
<feature type="active site" description="Proton acceptor" evidence="5 6">
    <location>
        <position position="157"/>
    </location>
</feature>
<evidence type="ECO:0000256" key="2">
    <source>
        <dbReference type="ARBA" id="ARBA00022723"/>
    </source>
</evidence>
<dbReference type="HAMAP" id="MF_01967">
    <property type="entry name" value="Sirtuin_ClassII"/>
    <property type="match status" value="1"/>
</dbReference>
<dbReference type="Gene3D" id="3.40.50.1220">
    <property type="entry name" value="TPP-binding domain"/>
    <property type="match status" value="1"/>
</dbReference>
<feature type="domain" description="Deacetylase sirtuin-type" evidence="7">
    <location>
        <begin position="37"/>
        <end position="318"/>
    </location>
</feature>
<feature type="binding site" evidence="5">
    <location>
        <begin position="261"/>
        <end position="263"/>
    </location>
    <ligand>
        <name>NAD(+)</name>
        <dbReference type="ChEBI" id="CHEBI:57540"/>
    </ligand>
</feature>
<feature type="binding site" evidence="5">
    <location>
        <begin position="139"/>
        <end position="142"/>
    </location>
    <ligand>
        <name>NAD(+)</name>
        <dbReference type="ChEBI" id="CHEBI:57540"/>
    </ligand>
</feature>
<dbReference type="PANTHER" id="PTHR11085:SF10">
    <property type="entry name" value="NAD-DEPENDENT PROTEIN DEACYLASE SIRTUIN-5, MITOCHONDRIAL-RELATED"/>
    <property type="match status" value="1"/>
</dbReference>
<proteinExistence type="inferred from homology"/>
<dbReference type="GO" id="GO:0017136">
    <property type="term" value="F:histone deacetylase activity, NAD-dependent"/>
    <property type="evidence" value="ECO:0007669"/>
    <property type="project" value="TreeGrafter"/>
</dbReference>
<feature type="binding site" evidence="5">
    <location>
        <position position="305"/>
    </location>
    <ligand>
        <name>NAD(+)</name>
        <dbReference type="ChEBI" id="CHEBI:57540"/>
    </ligand>
</feature>
<evidence type="ECO:0000313" key="9">
    <source>
        <dbReference type="Proteomes" id="UP000011760"/>
    </source>
</evidence>
<dbReference type="KEGG" id="ccn:H924_00510"/>
<keyword evidence="1 5" id="KW-0808">Transferase</keyword>
<keyword evidence="3 5" id="KW-0862">Zinc</keyword>
<feature type="binding site" evidence="5">
    <location>
        <begin position="287"/>
        <end position="289"/>
    </location>
    <ligand>
        <name>NAD(+)</name>
        <dbReference type="ChEBI" id="CHEBI:57540"/>
    </ligand>
</feature>
<dbReference type="InterPro" id="IPR026590">
    <property type="entry name" value="Ssirtuin_cat_dom"/>
</dbReference>
<dbReference type="SUPFAM" id="SSF52467">
    <property type="entry name" value="DHS-like NAD/FAD-binding domain"/>
    <property type="match status" value="1"/>
</dbReference>
<accession>M1URE6</accession>
<feature type="binding site" evidence="5 6">
    <location>
        <position position="168"/>
    </location>
    <ligand>
        <name>Zn(2+)</name>
        <dbReference type="ChEBI" id="CHEBI:29105"/>
    </ligand>
</feature>
<keyword evidence="9" id="KW-1185">Reference proteome</keyword>
<feature type="binding site" evidence="5">
    <location>
        <begin position="61"/>
        <end position="81"/>
    </location>
    <ligand>
        <name>NAD(+)</name>
        <dbReference type="ChEBI" id="CHEBI:57540"/>
    </ligand>
</feature>
<comment type="function">
    <text evidence="5">NAD-dependent protein deacetylase which modulates the activities of several enzymes which are inactive in their acetylated form.</text>
</comment>
<dbReference type="InterPro" id="IPR026587">
    <property type="entry name" value="Sirtuin_class_II"/>
</dbReference>
<name>M1URE6_9CORY</name>
<dbReference type="InterPro" id="IPR050134">
    <property type="entry name" value="NAD-dep_sirtuin_deacylases"/>
</dbReference>
<dbReference type="GO" id="GO:0070403">
    <property type="term" value="F:NAD+ binding"/>
    <property type="evidence" value="ECO:0007669"/>
    <property type="project" value="UniProtKB-UniRule"/>
</dbReference>
<dbReference type="PROSITE" id="PS50305">
    <property type="entry name" value="SIRTUIN"/>
    <property type="match status" value="1"/>
</dbReference>
<keyword evidence="4 5" id="KW-0520">NAD</keyword>
<dbReference type="AlphaFoldDB" id="M1URE6"/>
<evidence type="ECO:0000256" key="4">
    <source>
        <dbReference type="ARBA" id="ARBA00023027"/>
    </source>
</evidence>
<evidence type="ECO:0000256" key="3">
    <source>
        <dbReference type="ARBA" id="ARBA00022833"/>
    </source>
</evidence>
<dbReference type="eggNOG" id="COG0846">
    <property type="taxonomic scope" value="Bacteria"/>
</dbReference>
<dbReference type="Gene3D" id="3.30.1600.10">
    <property type="entry name" value="SIR2/SIRT2 'Small Domain"/>
    <property type="match status" value="1"/>
</dbReference>
<dbReference type="InterPro" id="IPR029035">
    <property type="entry name" value="DHS-like_NAD/FAD-binding_dom"/>
</dbReference>
<organism evidence="8 9">
    <name type="scientific">Corynebacterium callunae DSM 20147</name>
    <dbReference type="NCBI Taxonomy" id="1121353"/>
    <lineage>
        <taxon>Bacteria</taxon>
        <taxon>Bacillati</taxon>
        <taxon>Actinomycetota</taxon>
        <taxon>Actinomycetes</taxon>
        <taxon>Mycobacteriales</taxon>
        <taxon>Corynebacteriaceae</taxon>
        <taxon>Corynebacterium</taxon>
    </lineage>
</organism>
<gene>
    <name evidence="5" type="primary">cobB</name>
    <name evidence="8" type="ORF">H924_00510</name>
</gene>
<evidence type="ECO:0000256" key="6">
    <source>
        <dbReference type="PROSITE-ProRule" id="PRU00236"/>
    </source>
</evidence>
<dbReference type="HOGENOM" id="CLU_023643_3_2_11"/>
<comment type="subcellular location">
    <subcellularLocation>
        <location evidence="5">Cytoplasm</location>
    </subcellularLocation>
</comment>
<dbReference type="InterPro" id="IPR026591">
    <property type="entry name" value="Sirtuin_cat_small_dom_sf"/>
</dbReference>
<dbReference type="InterPro" id="IPR003000">
    <property type="entry name" value="Sirtuin"/>
</dbReference>
<sequence length="318" mass="34658">MLQQWSSIVFVFDPQISQAHNSALRSIARVVSETTTPLPKEQALAGVVKLLKAGDVLALTGAGVSTDSGIPDYRGPGGSLSKHRPMTYQEFRHDPQASHRYWARSFVGWRLMDQAAPNRSHFALVELEQQGHINGVITQNVDGLHAAAGTKNLLALHGDLATVMCLNCGFKEDRHLFDERLEQANPGYVASIKLDPDAVNPDGDVTLDQEHVDRFNMIGCVKCGSKLLKPDVVYFGEPVPGERKKKIRELLDAASAVVVVGSSLAVMSGYRIVIEAQRAGKPVAVINGGPGRADHRVEILWRTRVAPAFDDILDSLEL</sequence>
<comment type="catalytic activity">
    <reaction evidence="5">
        <text>N(6)-acetyl-L-lysyl-[protein] + NAD(+) + H2O = 2''-O-acetyl-ADP-D-ribose + nicotinamide + L-lysyl-[protein]</text>
        <dbReference type="Rhea" id="RHEA:43636"/>
        <dbReference type="Rhea" id="RHEA-COMP:9752"/>
        <dbReference type="Rhea" id="RHEA-COMP:10731"/>
        <dbReference type="ChEBI" id="CHEBI:15377"/>
        <dbReference type="ChEBI" id="CHEBI:17154"/>
        <dbReference type="ChEBI" id="CHEBI:29969"/>
        <dbReference type="ChEBI" id="CHEBI:57540"/>
        <dbReference type="ChEBI" id="CHEBI:61930"/>
        <dbReference type="ChEBI" id="CHEBI:83767"/>
        <dbReference type="EC" id="2.3.1.286"/>
    </reaction>
</comment>
<dbReference type="Pfam" id="PF02146">
    <property type="entry name" value="SIR2"/>
    <property type="match status" value="1"/>
</dbReference>
<dbReference type="EC" id="2.3.1.286" evidence="5"/>
<evidence type="ECO:0000259" key="7">
    <source>
        <dbReference type="PROSITE" id="PS50305"/>
    </source>
</evidence>
<feature type="binding site" evidence="5 6">
    <location>
        <position position="165"/>
    </location>
    <ligand>
        <name>Zn(2+)</name>
        <dbReference type="ChEBI" id="CHEBI:29105"/>
    </ligand>
</feature>
<evidence type="ECO:0000256" key="5">
    <source>
        <dbReference type="HAMAP-Rule" id="MF_01967"/>
    </source>
</evidence>
<dbReference type="EMBL" id="CP004354">
    <property type="protein sequence ID" value="AGG65562.1"/>
    <property type="molecule type" value="Genomic_DNA"/>
</dbReference>
<dbReference type="Proteomes" id="UP000011760">
    <property type="component" value="Chromosome"/>
</dbReference>
<evidence type="ECO:0000313" key="8">
    <source>
        <dbReference type="EMBL" id="AGG65562.1"/>
    </source>
</evidence>
<evidence type="ECO:0000256" key="1">
    <source>
        <dbReference type="ARBA" id="ARBA00022679"/>
    </source>
</evidence>
<comment type="cofactor">
    <cofactor evidence="5">
        <name>Zn(2+)</name>
        <dbReference type="ChEBI" id="CHEBI:29105"/>
    </cofactor>
    <text evidence="5">Binds 1 zinc ion per subunit.</text>
</comment>
<dbReference type="GO" id="GO:0008270">
    <property type="term" value="F:zinc ion binding"/>
    <property type="evidence" value="ECO:0007669"/>
    <property type="project" value="UniProtKB-UniRule"/>
</dbReference>
<dbReference type="STRING" id="1121353.H924_00510"/>